<evidence type="ECO:0000313" key="3">
    <source>
        <dbReference type="Proteomes" id="UP000319375"/>
    </source>
</evidence>
<evidence type="ECO:0000259" key="1">
    <source>
        <dbReference type="Pfam" id="PF05713"/>
    </source>
</evidence>
<feature type="domain" description="Bacterial mobilisation" evidence="1">
    <location>
        <begin position="79"/>
        <end position="109"/>
    </location>
</feature>
<reference evidence="2 3" key="1">
    <citation type="submission" date="2019-06" db="EMBL/GenBank/DDBJ databases">
        <title>Tsukamurella conjunctivitidis sp. nov., Tsukamurella assacharolytica sp. nov. and Tsukamurella sputae sp. nov. isolated from patients with conjunctivitis, bacteraemia (lymphoma) and respiratory infection (sputum) in Hong Kong.</title>
        <authorList>
            <person name="Teng J.L.L."/>
            <person name="Lee H.H."/>
            <person name="Fong J.Y.H."/>
            <person name="Fok K.M.N."/>
            <person name="Lau S.K.P."/>
            <person name="Woo P.C.Y."/>
        </authorList>
    </citation>
    <scope>NUCLEOTIDE SEQUENCE [LARGE SCALE GENOMIC DNA]</scope>
    <source>
        <strain evidence="2 3">HKU72</strain>
    </source>
</reference>
<dbReference type="Pfam" id="PF05713">
    <property type="entry name" value="MobC"/>
    <property type="match status" value="1"/>
</dbReference>
<sequence>MGLRKRQRNAAGGRPHTKEITLTDEQLALLTMKAAQQQMTIQRLLVAAVLEPGTVGLGAGGLTHADKVEILAATSEVQRQLSAIGNNINQIAHQANIAGGVDPELRERHIAALDQLRELWRAQSATARTMRPGQ</sequence>
<accession>A0A5C5RS17</accession>
<gene>
    <name evidence="2" type="ORF">FK530_23200</name>
</gene>
<comment type="caution">
    <text evidence="2">The sequence shown here is derived from an EMBL/GenBank/DDBJ whole genome shotgun (WGS) entry which is preliminary data.</text>
</comment>
<proteinExistence type="predicted"/>
<dbReference type="EMBL" id="VIGX01000027">
    <property type="protein sequence ID" value="TWS25534.1"/>
    <property type="molecule type" value="Genomic_DNA"/>
</dbReference>
<dbReference type="InterPro" id="IPR008687">
    <property type="entry name" value="MobC"/>
</dbReference>
<dbReference type="Proteomes" id="UP000319375">
    <property type="component" value="Unassembled WGS sequence"/>
</dbReference>
<organism evidence="2 3">
    <name type="scientific">Tsukamurella conjunctivitidis</name>
    <dbReference type="NCBI Taxonomy" id="2592068"/>
    <lineage>
        <taxon>Bacteria</taxon>
        <taxon>Bacillati</taxon>
        <taxon>Actinomycetota</taxon>
        <taxon>Actinomycetes</taxon>
        <taxon>Mycobacteriales</taxon>
        <taxon>Tsukamurellaceae</taxon>
        <taxon>Tsukamurella</taxon>
    </lineage>
</organism>
<keyword evidence="3" id="KW-1185">Reference proteome</keyword>
<evidence type="ECO:0000313" key="2">
    <source>
        <dbReference type="EMBL" id="TWS25534.1"/>
    </source>
</evidence>
<name>A0A5C5RS17_9ACTN</name>
<dbReference type="RefSeq" id="WP_114514372.1">
    <property type="nucleotide sequence ID" value="NZ_VIGX01000027.1"/>
</dbReference>
<protein>
    <submittedName>
        <fullName evidence="2">MobC family plasmid mobilization relaxosome protein</fullName>
    </submittedName>
</protein>
<dbReference type="AlphaFoldDB" id="A0A5C5RS17"/>
<dbReference type="OrthoDB" id="4570346at2"/>